<dbReference type="eggNOG" id="ENOG502RY1P">
    <property type="taxonomic scope" value="Eukaryota"/>
</dbReference>
<reference evidence="2 3" key="1">
    <citation type="submission" date="2012-08" db="EMBL/GenBank/DDBJ databases">
        <title>Oryza genome evolution.</title>
        <authorList>
            <person name="Wing R.A."/>
        </authorList>
    </citation>
    <scope>NUCLEOTIDE SEQUENCE</scope>
</reference>
<dbReference type="STRING" id="77586.A0A0D9VSN6"/>
<proteinExistence type="predicted"/>
<dbReference type="PANTHER" id="PTHR48167:SF2">
    <property type="entry name" value="EXPRESSED PROTEIN"/>
    <property type="match status" value="1"/>
</dbReference>
<sequence>MGPDNIGPSMMSSSLPPVRSPSRSIRVVLSRAAPQLQAPNSVVPLLLRRRHRHRTAVGMSRFAAAALRRATATSGIPSSSSRSAAFSPFAPRLFSTEASGETASAGAGAGAAQGSQDKPLFKPSDEGLAYGRFYSAIPGGNRLPKSMLKTDIIHHLDKCELSLDDVKIDYNRGYFPVGALLRFSSVPLYNTAVKQTREGRQYRLEMVSREEFDLKQSFDGKAILLQGVPRNAQPEDIERFLCGTNVEPPPFESFLRPGVPDPIRVVLVKFRSRTDANNAFIAKNRGFCLNNPVSMRILQ</sequence>
<dbReference type="Gramene" id="LPERR03G11450.1">
    <property type="protein sequence ID" value="LPERR03G11450.1"/>
    <property type="gene ID" value="LPERR03G11450"/>
</dbReference>
<protein>
    <submittedName>
        <fullName evidence="2">Uncharacterized protein</fullName>
    </submittedName>
</protein>
<feature type="compositionally biased region" description="Low complexity" evidence="1">
    <location>
        <begin position="100"/>
        <end position="116"/>
    </location>
</feature>
<dbReference type="EnsemblPlants" id="LPERR03G11450.1">
    <property type="protein sequence ID" value="LPERR03G11450.1"/>
    <property type="gene ID" value="LPERR03G11450"/>
</dbReference>
<name>A0A0D9VSN6_9ORYZ</name>
<evidence type="ECO:0000256" key="1">
    <source>
        <dbReference type="SAM" id="MobiDB-lite"/>
    </source>
</evidence>
<dbReference type="AlphaFoldDB" id="A0A0D9VSN6"/>
<feature type="compositionally biased region" description="Low complexity" evidence="1">
    <location>
        <begin position="8"/>
        <end position="20"/>
    </location>
</feature>
<reference evidence="2" key="3">
    <citation type="submission" date="2015-04" db="UniProtKB">
        <authorList>
            <consortium name="EnsemblPlants"/>
        </authorList>
    </citation>
    <scope>IDENTIFICATION</scope>
</reference>
<dbReference type="HOGENOM" id="CLU_082262_0_0_1"/>
<feature type="region of interest" description="Disordered" evidence="1">
    <location>
        <begin position="100"/>
        <end position="121"/>
    </location>
</feature>
<keyword evidence="3" id="KW-1185">Reference proteome</keyword>
<dbReference type="PANTHER" id="PTHR48167">
    <property type="entry name" value="EXPRESSED PROTEIN"/>
    <property type="match status" value="1"/>
</dbReference>
<dbReference type="Proteomes" id="UP000032180">
    <property type="component" value="Chromosome 3"/>
</dbReference>
<reference evidence="3" key="2">
    <citation type="submission" date="2013-12" db="EMBL/GenBank/DDBJ databases">
        <authorList>
            <person name="Yu Y."/>
            <person name="Lee S."/>
            <person name="de Baynast K."/>
            <person name="Wissotski M."/>
            <person name="Liu L."/>
            <person name="Talag J."/>
            <person name="Goicoechea J."/>
            <person name="Angelova A."/>
            <person name="Jetty R."/>
            <person name="Kudrna D."/>
            <person name="Golser W."/>
            <person name="Rivera L."/>
            <person name="Zhang J."/>
            <person name="Wing R."/>
        </authorList>
    </citation>
    <scope>NUCLEOTIDE SEQUENCE</scope>
</reference>
<feature type="region of interest" description="Disordered" evidence="1">
    <location>
        <begin position="1"/>
        <end position="20"/>
    </location>
</feature>
<accession>A0A0D9VSN6</accession>
<evidence type="ECO:0000313" key="2">
    <source>
        <dbReference type="EnsemblPlants" id="LPERR03G11450.1"/>
    </source>
</evidence>
<evidence type="ECO:0000313" key="3">
    <source>
        <dbReference type="Proteomes" id="UP000032180"/>
    </source>
</evidence>
<organism evidence="2 3">
    <name type="scientific">Leersia perrieri</name>
    <dbReference type="NCBI Taxonomy" id="77586"/>
    <lineage>
        <taxon>Eukaryota</taxon>
        <taxon>Viridiplantae</taxon>
        <taxon>Streptophyta</taxon>
        <taxon>Embryophyta</taxon>
        <taxon>Tracheophyta</taxon>
        <taxon>Spermatophyta</taxon>
        <taxon>Magnoliopsida</taxon>
        <taxon>Liliopsida</taxon>
        <taxon>Poales</taxon>
        <taxon>Poaceae</taxon>
        <taxon>BOP clade</taxon>
        <taxon>Oryzoideae</taxon>
        <taxon>Oryzeae</taxon>
        <taxon>Oryzinae</taxon>
        <taxon>Leersia</taxon>
    </lineage>
</organism>